<feature type="signal peptide" evidence="2">
    <location>
        <begin position="1"/>
        <end position="20"/>
    </location>
</feature>
<evidence type="ECO:0000256" key="2">
    <source>
        <dbReference type="SAM" id="SignalP"/>
    </source>
</evidence>
<organism evidence="3 4">
    <name type="scientific">Plasmodiophora brassicae</name>
    <name type="common">Clubroot disease agent</name>
    <dbReference type="NCBI Taxonomy" id="37360"/>
    <lineage>
        <taxon>Eukaryota</taxon>
        <taxon>Sar</taxon>
        <taxon>Rhizaria</taxon>
        <taxon>Endomyxa</taxon>
        <taxon>Phytomyxea</taxon>
        <taxon>Plasmodiophorida</taxon>
        <taxon>Plasmodiophoridae</taxon>
        <taxon>Plasmodiophora</taxon>
    </lineage>
</organism>
<feature type="chain" id="PRO_5018159288" evidence="2">
    <location>
        <begin position="21"/>
        <end position="165"/>
    </location>
</feature>
<gene>
    <name evidence="3" type="ORF">PLBR_LOCUS4025</name>
</gene>
<feature type="region of interest" description="Disordered" evidence="1">
    <location>
        <begin position="34"/>
        <end position="84"/>
    </location>
</feature>
<sequence length="165" mass="17363">MNALAVAIVVVVALADVSCGGRFTDQIKQRVTSAFRPAKESRPAPEPSTSTNAPVPASSSSGAAPASASVEPAPGPADDKQLPPLPLIIAPIPMADIDKLMGKRFIPAGDTIPAGYKANQIVFEESIPDPKRHGFETGMFTMDFNPSRVTIKYNADYIVTQVTKG</sequence>
<name>A0A3P3Y9Y4_PLABS</name>
<reference evidence="3 4" key="1">
    <citation type="submission" date="2018-03" db="EMBL/GenBank/DDBJ databases">
        <authorList>
            <person name="Fogelqvist J."/>
        </authorList>
    </citation>
    <scope>NUCLEOTIDE SEQUENCE [LARGE SCALE GENOMIC DNA]</scope>
</reference>
<accession>A0A3P3Y9Y4</accession>
<evidence type="ECO:0000256" key="1">
    <source>
        <dbReference type="SAM" id="MobiDB-lite"/>
    </source>
</evidence>
<proteinExistence type="predicted"/>
<evidence type="ECO:0000313" key="4">
    <source>
        <dbReference type="Proteomes" id="UP000290189"/>
    </source>
</evidence>
<evidence type="ECO:0000313" key="3">
    <source>
        <dbReference type="EMBL" id="SPQ96810.1"/>
    </source>
</evidence>
<dbReference type="Proteomes" id="UP000290189">
    <property type="component" value="Unassembled WGS sequence"/>
</dbReference>
<dbReference type="AlphaFoldDB" id="A0A3P3Y9Y4"/>
<geneLocation type="mitochondrion" evidence="3"/>
<protein>
    <submittedName>
        <fullName evidence="3">Uncharacterized protein</fullName>
    </submittedName>
</protein>
<keyword evidence="2" id="KW-0732">Signal</keyword>
<keyword evidence="3" id="KW-0496">Mitochondrion</keyword>
<dbReference type="EMBL" id="OVEO01000006">
    <property type="protein sequence ID" value="SPQ96810.1"/>
    <property type="molecule type" value="Genomic_DNA"/>
</dbReference>
<dbReference type="Gene3D" id="3.30.10.10">
    <property type="entry name" value="Trypsin Inhibitor V, subunit A"/>
    <property type="match status" value="1"/>
</dbReference>
<feature type="compositionally biased region" description="Low complexity" evidence="1">
    <location>
        <begin position="53"/>
        <end position="72"/>
    </location>
</feature>